<feature type="compositionally biased region" description="Basic and acidic residues" evidence="1">
    <location>
        <begin position="12"/>
        <end position="21"/>
    </location>
</feature>
<dbReference type="EMBL" id="CP142737">
    <property type="protein sequence ID" value="WUR05183.1"/>
    <property type="molecule type" value="Genomic_DNA"/>
</dbReference>
<protein>
    <submittedName>
        <fullName evidence="2">Uncharacterized protein</fullName>
    </submittedName>
</protein>
<keyword evidence="3" id="KW-1185">Reference proteome</keyword>
<proteinExistence type="predicted"/>
<dbReference type="GeneID" id="90543030"/>
<name>A0AAX4JHZ9_9MICR</name>
<dbReference type="KEGG" id="vnx:VNE69_12168"/>
<reference evidence="2" key="1">
    <citation type="journal article" date="2024" name="BMC Genomics">
        <title>Functional annotation of a divergent genome using sequence and structure-based similarity.</title>
        <authorList>
            <person name="Svedberg D."/>
            <person name="Winiger R.R."/>
            <person name="Berg A."/>
            <person name="Sharma H."/>
            <person name="Tellgren-Roth C."/>
            <person name="Debrunner-Vossbrinck B.A."/>
            <person name="Vossbrinck C.R."/>
            <person name="Barandun J."/>
        </authorList>
    </citation>
    <scope>NUCLEOTIDE SEQUENCE</scope>
    <source>
        <strain evidence="2">Illinois isolate</strain>
    </source>
</reference>
<gene>
    <name evidence="2" type="ORF">VNE69_12168</name>
</gene>
<evidence type="ECO:0000313" key="3">
    <source>
        <dbReference type="Proteomes" id="UP001334084"/>
    </source>
</evidence>
<dbReference type="Proteomes" id="UP001334084">
    <property type="component" value="Chromosome 12"/>
</dbReference>
<organism evidence="2 3">
    <name type="scientific">Vairimorpha necatrix</name>
    <dbReference type="NCBI Taxonomy" id="6039"/>
    <lineage>
        <taxon>Eukaryota</taxon>
        <taxon>Fungi</taxon>
        <taxon>Fungi incertae sedis</taxon>
        <taxon>Microsporidia</taxon>
        <taxon>Nosematidae</taxon>
        <taxon>Vairimorpha</taxon>
    </lineage>
</organism>
<dbReference type="RefSeq" id="XP_065331328.1">
    <property type="nucleotide sequence ID" value="XM_065475256.1"/>
</dbReference>
<accession>A0AAX4JHZ9</accession>
<sequence>MPFNTSNYPFKRPHEQNKDDYSPSVKRICNKILTHLDDSNEENERNATFKTDYDLSLKELQDQICDWKQNDQKTMREYVTIVRDKCTEELKIYFDRRIKIYRMVSKFRSTIKKEILINKIKKYIKSVSTNDKQKELLYYNFDIYINCYNFIASMTPNQTQRYLHESPIVISIYKKLINRLDIIFNKFKILSSFENFKLNLEKIPSKPFTKDELLGLKFLEEDFRDLFKNLSTIYEYSLEIIKSLTTCREKYGIKMK</sequence>
<evidence type="ECO:0000256" key="1">
    <source>
        <dbReference type="SAM" id="MobiDB-lite"/>
    </source>
</evidence>
<feature type="region of interest" description="Disordered" evidence="1">
    <location>
        <begin position="1"/>
        <end position="22"/>
    </location>
</feature>
<dbReference type="AlphaFoldDB" id="A0AAX4JHZ9"/>
<evidence type="ECO:0000313" key="2">
    <source>
        <dbReference type="EMBL" id="WUR05183.1"/>
    </source>
</evidence>